<evidence type="ECO:0000313" key="2">
    <source>
        <dbReference type="Proteomes" id="UP000826656"/>
    </source>
</evidence>
<proteinExistence type="predicted"/>
<gene>
    <name evidence="1" type="ORF">KY290_037608</name>
</gene>
<reference evidence="1 2" key="1">
    <citation type="journal article" date="2021" name="bioRxiv">
        <title>Chromosome-scale and haplotype-resolved genome assembly of a tetraploid potato cultivar.</title>
        <authorList>
            <person name="Sun H."/>
            <person name="Jiao W.-B."/>
            <person name="Krause K."/>
            <person name="Campoy J.A."/>
            <person name="Goel M."/>
            <person name="Folz-Donahue K."/>
            <person name="Kukat C."/>
            <person name="Huettel B."/>
            <person name="Schneeberger K."/>
        </authorList>
    </citation>
    <scope>NUCLEOTIDE SEQUENCE [LARGE SCALE GENOMIC DNA]</scope>
    <source>
        <strain evidence="1">SolTubOtavaFocal</strain>
        <tissue evidence="1">Leaves</tissue>
    </source>
</reference>
<keyword evidence="2" id="KW-1185">Reference proteome</keyword>
<organism evidence="1 2">
    <name type="scientific">Solanum tuberosum</name>
    <name type="common">Potato</name>
    <dbReference type="NCBI Taxonomy" id="4113"/>
    <lineage>
        <taxon>Eukaryota</taxon>
        <taxon>Viridiplantae</taxon>
        <taxon>Streptophyta</taxon>
        <taxon>Embryophyta</taxon>
        <taxon>Tracheophyta</taxon>
        <taxon>Spermatophyta</taxon>
        <taxon>Magnoliopsida</taxon>
        <taxon>eudicotyledons</taxon>
        <taxon>Gunneridae</taxon>
        <taxon>Pentapetalae</taxon>
        <taxon>asterids</taxon>
        <taxon>lamiids</taxon>
        <taxon>Solanales</taxon>
        <taxon>Solanaceae</taxon>
        <taxon>Solanoideae</taxon>
        <taxon>Solaneae</taxon>
        <taxon>Solanum</taxon>
    </lineage>
</organism>
<evidence type="ECO:0000313" key="1">
    <source>
        <dbReference type="EMBL" id="KAH0738903.1"/>
    </source>
</evidence>
<dbReference type="Proteomes" id="UP000826656">
    <property type="component" value="Unassembled WGS sequence"/>
</dbReference>
<accession>A0ABQ7TXX7</accession>
<protein>
    <submittedName>
        <fullName evidence="1">Uncharacterized protein</fullName>
    </submittedName>
</protein>
<sequence>MWKQGQIHYYQCKNCSSFIAASYECHISLNFMIFPPPEHTVQQILPGIDGLKEHKTHQVAGAGYCEFVTTLS</sequence>
<comment type="caution">
    <text evidence="1">The sequence shown here is derived from an EMBL/GenBank/DDBJ whole genome shotgun (WGS) entry which is preliminary data.</text>
</comment>
<dbReference type="EMBL" id="JAIVGD010000028">
    <property type="protein sequence ID" value="KAH0738903.1"/>
    <property type="molecule type" value="Genomic_DNA"/>
</dbReference>
<name>A0ABQ7TXX7_SOLTU</name>